<name>A0AAE1MIE3_9FABA</name>
<evidence type="ECO:0000256" key="2">
    <source>
        <dbReference type="SAM" id="MobiDB-lite"/>
    </source>
</evidence>
<comment type="caution">
    <text evidence="3">The sequence shown here is derived from an EMBL/GenBank/DDBJ whole genome shotgun (WGS) entry which is preliminary data.</text>
</comment>
<evidence type="ECO:0000313" key="4">
    <source>
        <dbReference type="Proteomes" id="UP001293593"/>
    </source>
</evidence>
<evidence type="ECO:0000313" key="3">
    <source>
        <dbReference type="EMBL" id="KAK4265990.1"/>
    </source>
</evidence>
<dbReference type="EMBL" id="JAWXYG010000008">
    <property type="protein sequence ID" value="KAK4265990.1"/>
    <property type="molecule type" value="Genomic_DNA"/>
</dbReference>
<keyword evidence="4" id="KW-1185">Reference proteome</keyword>
<dbReference type="SMART" id="SM00028">
    <property type="entry name" value="TPR"/>
    <property type="match status" value="3"/>
</dbReference>
<feature type="region of interest" description="Disordered" evidence="2">
    <location>
        <begin position="330"/>
        <end position="365"/>
    </location>
</feature>
<protein>
    <submittedName>
        <fullName evidence="3">Uncharacterized protein</fullName>
    </submittedName>
</protein>
<evidence type="ECO:0000256" key="1">
    <source>
        <dbReference type="PROSITE-ProRule" id="PRU00339"/>
    </source>
</evidence>
<proteinExistence type="predicted"/>
<dbReference type="InterPro" id="IPR019734">
    <property type="entry name" value="TPR_rpt"/>
</dbReference>
<gene>
    <name evidence="3" type="ORF">QN277_026968</name>
</gene>
<dbReference type="InterPro" id="IPR011990">
    <property type="entry name" value="TPR-like_helical_dom_sf"/>
</dbReference>
<dbReference type="PROSITE" id="PS50005">
    <property type="entry name" value="TPR"/>
    <property type="match status" value="1"/>
</dbReference>
<dbReference type="Gene3D" id="1.25.40.10">
    <property type="entry name" value="Tetratricopeptide repeat domain"/>
    <property type="match status" value="2"/>
</dbReference>
<sequence length="365" mass="42501">MADPTTSQDTAKRKAIKESLFQKCLENFKRDFSLRKLQDAIGFGKQALLLCQELDKEDQAQEMHRILCSSYVHLSKHFQQLRDSEEALKSAKLALEHGKEVDNEDFRRMTDKQLAKLFLELRDFGEALIQGTKWLSHFGENDDSDEKHEARRTMASVYYSRASNFLDNKQFKEASGDGEKALLYCEDKLRTINIRWLLVQAYFSQDAFEYALEQFDSEPEMFLLEPELELNMEHYIKAGKIHEKMSRFNEAISYFEKAIGVAKRKWKKKEINGWIKDIKSIQKANKSIQEANEPIKDDIPPTLKDIGEIGIEKYENKKEIEEEQTFCHTEENIKKEASGDEGGPHAEDIKKEHCDAEITPFLRQE</sequence>
<dbReference type="Proteomes" id="UP001293593">
    <property type="component" value="Unassembled WGS sequence"/>
</dbReference>
<reference evidence="3" key="1">
    <citation type="submission" date="2023-10" db="EMBL/GenBank/DDBJ databases">
        <title>Chromosome-level genome of the transformable northern wattle, Acacia crassicarpa.</title>
        <authorList>
            <person name="Massaro I."/>
            <person name="Sinha N.R."/>
            <person name="Poethig S."/>
            <person name="Leichty A.R."/>
        </authorList>
    </citation>
    <scope>NUCLEOTIDE SEQUENCE</scope>
    <source>
        <strain evidence="3">Acra3RX</strain>
        <tissue evidence="3">Leaf</tissue>
    </source>
</reference>
<feature type="repeat" description="TPR" evidence="1">
    <location>
        <begin position="232"/>
        <end position="265"/>
    </location>
</feature>
<feature type="compositionally biased region" description="Basic and acidic residues" evidence="2">
    <location>
        <begin position="330"/>
        <end position="356"/>
    </location>
</feature>
<accession>A0AAE1MIE3</accession>
<keyword evidence="1" id="KW-0802">TPR repeat</keyword>
<dbReference type="AlphaFoldDB" id="A0AAE1MIE3"/>
<organism evidence="3 4">
    <name type="scientific">Acacia crassicarpa</name>
    <name type="common">northern wattle</name>
    <dbReference type="NCBI Taxonomy" id="499986"/>
    <lineage>
        <taxon>Eukaryota</taxon>
        <taxon>Viridiplantae</taxon>
        <taxon>Streptophyta</taxon>
        <taxon>Embryophyta</taxon>
        <taxon>Tracheophyta</taxon>
        <taxon>Spermatophyta</taxon>
        <taxon>Magnoliopsida</taxon>
        <taxon>eudicotyledons</taxon>
        <taxon>Gunneridae</taxon>
        <taxon>Pentapetalae</taxon>
        <taxon>rosids</taxon>
        <taxon>fabids</taxon>
        <taxon>Fabales</taxon>
        <taxon>Fabaceae</taxon>
        <taxon>Caesalpinioideae</taxon>
        <taxon>mimosoid clade</taxon>
        <taxon>Acacieae</taxon>
        <taxon>Acacia</taxon>
    </lineage>
</organism>
<dbReference type="SUPFAM" id="SSF48452">
    <property type="entry name" value="TPR-like"/>
    <property type="match status" value="1"/>
</dbReference>